<keyword evidence="4 7" id="KW-0369">Histidine metabolism</keyword>
<comment type="similarity">
    <text evidence="7">Belongs to the metallo-dependent hydrolases superfamily. HutI family.</text>
</comment>
<feature type="binding site" evidence="7">
    <location>
        <position position="89"/>
    </location>
    <ligand>
        <name>4-imidazolone-5-propanoate</name>
        <dbReference type="ChEBI" id="CHEBI:77893"/>
    </ligand>
</feature>
<evidence type="ECO:0000256" key="1">
    <source>
        <dbReference type="ARBA" id="ARBA00012864"/>
    </source>
</evidence>
<dbReference type="InterPro" id="IPR005920">
    <property type="entry name" value="HutI"/>
</dbReference>
<keyword evidence="2 7" id="KW-0479">Metal-binding</keyword>
<dbReference type="PANTHER" id="PTHR42752">
    <property type="entry name" value="IMIDAZOLONEPROPIONASE"/>
    <property type="match status" value="1"/>
</dbReference>
<dbReference type="EC" id="3.5.2.7" evidence="1 7"/>
<dbReference type="Gene3D" id="2.30.40.10">
    <property type="entry name" value="Urease, subunit C, domain 1"/>
    <property type="match status" value="1"/>
</dbReference>
<evidence type="ECO:0000256" key="3">
    <source>
        <dbReference type="ARBA" id="ARBA00022801"/>
    </source>
</evidence>
<keyword evidence="5 7" id="KW-0862">Zinc</keyword>
<feature type="binding site" evidence="7">
    <location>
        <position position="327"/>
    </location>
    <ligand>
        <name>N-formimidoyl-L-glutamate</name>
        <dbReference type="ChEBI" id="CHEBI:58928"/>
    </ligand>
</feature>
<evidence type="ECO:0000256" key="7">
    <source>
        <dbReference type="HAMAP-Rule" id="MF_00372"/>
    </source>
</evidence>
<dbReference type="GO" id="GO:0050480">
    <property type="term" value="F:imidazolonepropionase activity"/>
    <property type="evidence" value="ECO:0007669"/>
    <property type="project" value="UniProtKB-EC"/>
</dbReference>
<dbReference type="NCBIfam" id="TIGR01224">
    <property type="entry name" value="hutI"/>
    <property type="match status" value="1"/>
</dbReference>
<feature type="binding site" evidence="7">
    <location>
        <position position="82"/>
    </location>
    <ligand>
        <name>Zn(2+)</name>
        <dbReference type="ChEBI" id="CHEBI:29105"/>
    </ligand>
</feature>
<comment type="catalytic activity">
    <reaction evidence="7">
        <text>4-imidazolone-5-propanoate + H2O = N-formimidoyl-L-glutamate</text>
        <dbReference type="Rhea" id="RHEA:23660"/>
        <dbReference type="ChEBI" id="CHEBI:15377"/>
        <dbReference type="ChEBI" id="CHEBI:58928"/>
        <dbReference type="ChEBI" id="CHEBI:77893"/>
        <dbReference type="EC" id="3.5.2.7"/>
    </reaction>
</comment>
<feature type="binding site" evidence="7">
    <location>
        <position position="329"/>
    </location>
    <ligand>
        <name>N-formimidoyl-L-glutamate</name>
        <dbReference type="ChEBI" id="CHEBI:58928"/>
    </ligand>
</feature>
<dbReference type="CDD" id="cd01296">
    <property type="entry name" value="Imidazolone-5PH"/>
    <property type="match status" value="1"/>
</dbReference>
<feature type="binding site" evidence="7">
    <location>
        <position position="82"/>
    </location>
    <ligand>
        <name>Fe(3+)</name>
        <dbReference type="ChEBI" id="CHEBI:29034"/>
    </ligand>
</feature>
<dbReference type="SUPFAM" id="SSF51338">
    <property type="entry name" value="Composite domain of metallo-dependent hydrolases"/>
    <property type="match status" value="1"/>
</dbReference>
<feature type="binding site" evidence="7">
    <location>
        <position position="325"/>
    </location>
    <ligand>
        <name>Zn(2+)</name>
        <dbReference type="ChEBI" id="CHEBI:29105"/>
    </ligand>
</feature>
<feature type="binding site" evidence="7">
    <location>
        <position position="80"/>
    </location>
    <ligand>
        <name>Fe(3+)</name>
        <dbReference type="ChEBI" id="CHEBI:29034"/>
    </ligand>
</feature>
<dbReference type="Pfam" id="PF01979">
    <property type="entry name" value="Amidohydro_1"/>
    <property type="match status" value="1"/>
</dbReference>
<feature type="binding site" evidence="7">
    <location>
        <position position="253"/>
    </location>
    <ligand>
        <name>4-imidazolone-5-propanoate</name>
        <dbReference type="ChEBI" id="CHEBI:77893"/>
    </ligand>
</feature>
<gene>
    <name evidence="9" type="primary">hutI_2</name>
    <name evidence="7" type="synonym">hutI</name>
    <name evidence="9" type="ORF">LMG23992_03103</name>
</gene>
<organism evidence="9 10">
    <name type="scientific">Cupriavidus laharis</name>
    <dbReference type="NCBI Taxonomy" id="151654"/>
    <lineage>
        <taxon>Bacteria</taxon>
        <taxon>Pseudomonadati</taxon>
        <taxon>Pseudomonadota</taxon>
        <taxon>Betaproteobacteria</taxon>
        <taxon>Burkholderiales</taxon>
        <taxon>Burkholderiaceae</taxon>
        <taxon>Cupriavidus</taxon>
    </lineage>
</organism>
<dbReference type="Proteomes" id="UP000727654">
    <property type="component" value="Unassembled WGS sequence"/>
</dbReference>
<sequence length="423" mass="44395">MSAPIASSLSGARSADGVWHHCHLLPDADPGRAVRDGALVVEQGTIAWLGPEAELPDGYRGLPRHDAGGAWITPGLVDCHTHLVYGGQRADEFAMRLAGASYEEIARAGGGIVSSVRATRAADEDTLFAQAAARLAPLLAEGVTAIEIKSGYGLELEAERRQLRVARRLGEAFGVSVHTTFLGAHALPPEYAGRADDYIDLVCNTMLPALAEEGLVDAVDAFCESVGFSLAQTECVFDAAARHGLPVKLHAEQLSNLGGAALAARHRALSADHLEHLDEAGVAAMAAAGTVAVLLPGAYYFLRDTNLPPIALLRQYGVPMAISTDHNPGTSPVTSLLLMMNMACTLFRLTVPEALAGVTTHAARALGATGRHGRLAAGRAADFVLWRVDSPAELAYWFGRNPAAAVVRQGCIHPAPSHDSGRA</sequence>
<evidence type="ECO:0000256" key="2">
    <source>
        <dbReference type="ARBA" id="ARBA00022723"/>
    </source>
</evidence>
<dbReference type="SUPFAM" id="SSF51556">
    <property type="entry name" value="Metallo-dependent hydrolases"/>
    <property type="match status" value="1"/>
</dbReference>
<reference evidence="9 10" key="1">
    <citation type="submission" date="2021-08" db="EMBL/GenBank/DDBJ databases">
        <authorList>
            <person name="Peeters C."/>
        </authorList>
    </citation>
    <scope>NUCLEOTIDE SEQUENCE [LARGE SCALE GENOMIC DNA]</scope>
    <source>
        <strain evidence="9 10">LMG 23992</strain>
    </source>
</reference>
<evidence type="ECO:0000259" key="8">
    <source>
        <dbReference type="Pfam" id="PF01979"/>
    </source>
</evidence>
<feature type="binding site" evidence="7">
    <location>
        <position position="152"/>
    </location>
    <ligand>
        <name>N-formimidoyl-L-glutamate</name>
        <dbReference type="ChEBI" id="CHEBI:58928"/>
    </ligand>
</feature>
<dbReference type="InterPro" id="IPR006680">
    <property type="entry name" value="Amidohydro-rel"/>
</dbReference>
<comment type="caution">
    <text evidence="9">The sequence shown here is derived from an EMBL/GenBank/DDBJ whole genome shotgun (WGS) entry which is preliminary data.</text>
</comment>
<name>A0ABM8X883_9BURK</name>
<proteinExistence type="inferred from homology"/>
<keyword evidence="3 7" id="KW-0378">Hydrolase</keyword>
<dbReference type="Gene3D" id="3.20.20.140">
    <property type="entry name" value="Metal-dependent hydrolases"/>
    <property type="match status" value="1"/>
</dbReference>
<evidence type="ECO:0000313" key="9">
    <source>
        <dbReference type="EMBL" id="CAG9176091.1"/>
    </source>
</evidence>
<comment type="cofactor">
    <cofactor evidence="7">
        <name>Zn(2+)</name>
        <dbReference type="ChEBI" id="CHEBI:29105"/>
    </cofactor>
    <cofactor evidence="7">
        <name>Fe(3+)</name>
        <dbReference type="ChEBI" id="CHEBI:29034"/>
    </cofactor>
    <text evidence="7">Binds 1 zinc or iron ion per subunit.</text>
</comment>
<evidence type="ECO:0000256" key="6">
    <source>
        <dbReference type="ARBA" id="ARBA00023004"/>
    </source>
</evidence>
<comment type="function">
    <text evidence="7">Catalyzes the hydrolytic cleavage of the carbon-nitrogen bond in imidazolone-5-propanoate to yield N-formimidoyl-L-glutamate. It is the third step in the universal histidine degradation pathway.</text>
</comment>
<feature type="domain" description="Amidohydrolase-related" evidence="8">
    <location>
        <begin position="71"/>
        <end position="404"/>
    </location>
</feature>
<dbReference type="HAMAP" id="MF_00372">
    <property type="entry name" value="HutI"/>
    <property type="match status" value="1"/>
</dbReference>
<keyword evidence="6 7" id="KW-0408">Iron</keyword>
<dbReference type="EMBL" id="CAJZAI010000007">
    <property type="protein sequence ID" value="CAG9176091.1"/>
    <property type="molecule type" value="Genomic_DNA"/>
</dbReference>
<feature type="binding site" evidence="7">
    <location>
        <position position="250"/>
    </location>
    <ligand>
        <name>Fe(3+)</name>
        <dbReference type="ChEBI" id="CHEBI:29034"/>
    </ligand>
</feature>
<evidence type="ECO:0000256" key="4">
    <source>
        <dbReference type="ARBA" id="ARBA00022808"/>
    </source>
</evidence>
<feature type="binding site" evidence="7">
    <location>
        <position position="80"/>
    </location>
    <ligand>
        <name>Zn(2+)</name>
        <dbReference type="ChEBI" id="CHEBI:29105"/>
    </ligand>
</feature>
<dbReference type="PANTHER" id="PTHR42752:SF1">
    <property type="entry name" value="IMIDAZOLONEPROPIONASE-RELATED"/>
    <property type="match status" value="1"/>
</dbReference>
<protein>
    <recommendedName>
        <fullName evidence="1 7">Imidazolonepropionase</fullName>
        <ecNumber evidence="1 7">3.5.2.7</ecNumber>
    </recommendedName>
    <alternativeName>
        <fullName evidence="7">Imidazolone-5-propionate hydrolase</fullName>
    </alternativeName>
</protein>
<comment type="pathway">
    <text evidence="7">Amino-acid degradation; L-histidine degradation into L-glutamate; N-formimidoyl-L-glutamate from L-histidine: step 3/3.</text>
</comment>
<feature type="binding site" evidence="7">
    <location>
        <position position="185"/>
    </location>
    <ligand>
        <name>4-imidazolone-5-propanoate</name>
        <dbReference type="ChEBI" id="CHEBI:77893"/>
    </ligand>
</feature>
<feature type="binding site" evidence="7">
    <location>
        <position position="152"/>
    </location>
    <ligand>
        <name>4-imidazolone-5-propanoate</name>
        <dbReference type="ChEBI" id="CHEBI:77893"/>
    </ligand>
</feature>
<evidence type="ECO:0000256" key="5">
    <source>
        <dbReference type="ARBA" id="ARBA00022833"/>
    </source>
</evidence>
<feature type="binding site" evidence="7">
    <location>
        <position position="325"/>
    </location>
    <ligand>
        <name>Fe(3+)</name>
        <dbReference type="ChEBI" id="CHEBI:29034"/>
    </ligand>
</feature>
<feature type="binding site" evidence="7">
    <location>
        <position position="330"/>
    </location>
    <ligand>
        <name>4-imidazolone-5-propanoate</name>
        <dbReference type="ChEBI" id="CHEBI:77893"/>
    </ligand>
</feature>
<keyword evidence="10" id="KW-1185">Reference proteome</keyword>
<dbReference type="RefSeq" id="WP_224080693.1">
    <property type="nucleotide sequence ID" value="NZ_CAJZAI010000007.1"/>
</dbReference>
<dbReference type="InterPro" id="IPR032466">
    <property type="entry name" value="Metal_Hydrolase"/>
</dbReference>
<evidence type="ECO:0000313" key="10">
    <source>
        <dbReference type="Proteomes" id="UP000727654"/>
    </source>
</evidence>
<accession>A0ABM8X883</accession>
<comment type="subcellular location">
    <subcellularLocation>
        <location evidence="7">Cytoplasm</location>
    </subcellularLocation>
</comment>
<keyword evidence="7" id="KW-0963">Cytoplasm</keyword>
<dbReference type="InterPro" id="IPR011059">
    <property type="entry name" value="Metal-dep_hydrolase_composite"/>
</dbReference>
<feature type="binding site" evidence="7">
    <location>
        <position position="250"/>
    </location>
    <ligand>
        <name>Zn(2+)</name>
        <dbReference type="ChEBI" id="CHEBI:29105"/>
    </ligand>
</feature>